<dbReference type="Pfam" id="PF07859">
    <property type="entry name" value="Abhydrolase_3"/>
    <property type="match status" value="1"/>
</dbReference>
<name>A0ABP8H8B3_9BURK</name>
<evidence type="ECO:0000313" key="4">
    <source>
        <dbReference type="EMBL" id="GAA4335655.1"/>
    </source>
</evidence>
<evidence type="ECO:0000313" key="5">
    <source>
        <dbReference type="Proteomes" id="UP001501671"/>
    </source>
</evidence>
<dbReference type="InterPro" id="IPR050300">
    <property type="entry name" value="GDXG_lipolytic_enzyme"/>
</dbReference>
<dbReference type="Proteomes" id="UP001501671">
    <property type="component" value="Unassembled WGS sequence"/>
</dbReference>
<gene>
    <name evidence="4" type="ORF">GCM10023144_29240</name>
</gene>
<proteinExistence type="predicted"/>
<dbReference type="InterPro" id="IPR013094">
    <property type="entry name" value="AB_hydrolase_3"/>
</dbReference>
<organism evidence="4 5">
    <name type="scientific">Pigmentiphaga soli</name>
    <dbReference type="NCBI Taxonomy" id="1007095"/>
    <lineage>
        <taxon>Bacteria</taxon>
        <taxon>Pseudomonadati</taxon>
        <taxon>Pseudomonadota</taxon>
        <taxon>Betaproteobacteria</taxon>
        <taxon>Burkholderiales</taxon>
        <taxon>Alcaligenaceae</taxon>
        <taxon>Pigmentiphaga</taxon>
    </lineage>
</organism>
<sequence length="345" mass="36693">MADGGRPAAPARGGEGGGAPPAGEAAGPHPRPLDPQVEDLLRRIRRAGRPPFWQYTVDEARAFHEKASPVLDIAPAPVAAVADLSIPVPGGRIPARLYTSHGAADPAPLLIFAHGGGFTIGSIGTSDAVCRRLASGAACKVLSLGYRLAPEHRFPTAAEDVYAAWRWAFDAHRELGVDRLRIAGIGDSAGGTLTAQAALRARDDGLPLAAQVLLYPGTGAWPDTASHRAYAQGYLLDARTIEWFFGHYLRDDADRLDWRFAPLLAPDCAGLAPALLQLAECDPLFCEGVAYGRRLAQAGVEVRTRVYAGVVHGFYHMGGALRAAREAHRDTIDYLLAVFASAKRT</sequence>
<feature type="compositionally biased region" description="Low complexity" evidence="2">
    <location>
        <begin position="1"/>
        <end position="12"/>
    </location>
</feature>
<evidence type="ECO:0000256" key="2">
    <source>
        <dbReference type="SAM" id="MobiDB-lite"/>
    </source>
</evidence>
<dbReference type="EMBL" id="BAABFO010000013">
    <property type="protein sequence ID" value="GAA4335655.1"/>
    <property type="molecule type" value="Genomic_DNA"/>
</dbReference>
<dbReference type="GO" id="GO:0016787">
    <property type="term" value="F:hydrolase activity"/>
    <property type="evidence" value="ECO:0007669"/>
    <property type="project" value="UniProtKB-KW"/>
</dbReference>
<keyword evidence="5" id="KW-1185">Reference proteome</keyword>
<feature type="region of interest" description="Disordered" evidence="2">
    <location>
        <begin position="1"/>
        <end position="35"/>
    </location>
</feature>
<dbReference type="InterPro" id="IPR029058">
    <property type="entry name" value="AB_hydrolase_fold"/>
</dbReference>
<reference evidence="5" key="1">
    <citation type="journal article" date="2019" name="Int. J. Syst. Evol. Microbiol.">
        <title>The Global Catalogue of Microorganisms (GCM) 10K type strain sequencing project: providing services to taxonomists for standard genome sequencing and annotation.</title>
        <authorList>
            <consortium name="The Broad Institute Genomics Platform"/>
            <consortium name="The Broad Institute Genome Sequencing Center for Infectious Disease"/>
            <person name="Wu L."/>
            <person name="Ma J."/>
        </authorList>
    </citation>
    <scope>NUCLEOTIDE SEQUENCE [LARGE SCALE GENOMIC DNA]</scope>
    <source>
        <strain evidence="5">JCM 17666</strain>
    </source>
</reference>
<dbReference type="RefSeq" id="WP_345250584.1">
    <property type="nucleotide sequence ID" value="NZ_BAABFO010000013.1"/>
</dbReference>
<dbReference type="SUPFAM" id="SSF53474">
    <property type="entry name" value="alpha/beta-Hydrolases"/>
    <property type="match status" value="1"/>
</dbReference>
<protein>
    <submittedName>
        <fullName evidence="4">Alpha/beta hydrolase</fullName>
    </submittedName>
</protein>
<evidence type="ECO:0000259" key="3">
    <source>
        <dbReference type="Pfam" id="PF07859"/>
    </source>
</evidence>
<evidence type="ECO:0000256" key="1">
    <source>
        <dbReference type="ARBA" id="ARBA00022801"/>
    </source>
</evidence>
<dbReference type="PANTHER" id="PTHR48081:SF8">
    <property type="entry name" value="ALPHA_BETA HYDROLASE FOLD-3 DOMAIN-CONTAINING PROTEIN-RELATED"/>
    <property type="match status" value="1"/>
</dbReference>
<dbReference type="Gene3D" id="3.40.50.1820">
    <property type="entry name" value="alpha/beta hydrolase"/>
    <property type="match status" value="1"/>
</dbReference>
<accession>A0ABP8H8B3</accession>
<comment type="caution">
    <text evidence="4">The sequence shown here is derived from an EMBL/GenBank/DDBJ whole genome shotgun (WGS) entry which is preliminary data.</text>
</comment>
<dbReference type="PANTHER" id="PTHR48081">
    <property type="entry name" value="AB HYDROLASE SUPERFAMILY PROTEIN C4A8.06C"/>
    <property type="match status" value="1"/>
</dbReference>
<feature type="domain" description="Alpha/beta hydrolase fold-3" evidence="3">
    <location>
        <begin position="110"/>
        <end position="315"/>
    </location>
</feature>
<keyword evidence="1 4" id="KW-0378">Hydrolase</keyword>